<evidence type="ECO:0000256" key="1">
    <source>
        <dbReference type="SAM" id="Phobius"/>
    </source>
</evidence>
<gene>
    <name evidence="2" type="ORF">K040078D81_28770</name>
</gene>
<organism evidence="2 3">
    <name type="scientific">Blautia hominis</name>
    <dbReference type="NCBI Taxonomy" id="2025493"/>
    <lineage>
        <taxon>Bacteria</taxon>
        <taxon>Bacillati</taxon>
        <taxon>Bacillota</taxon>
        <taxon>Clostridia</taxon>
        <taxon>Lachnospirales</taxon>
        <taxon>Lachnospiraceae</taxon>
        <taxon>Blautia</taxon>
    </lineage>
</organism>
<protein>
    <recommendedName>
        <fullName evidence="4">Protein translocase subunit SecD</fullName>
    </recommendedName>
</protein>
<keyword evidence="1" id="KW-0472">Membrane</keyword>
<keyword evidence="3" id="KW-1185">Reference proteome</keyword>
<evidence type="ECO:0000313" key="3">
    <source>
        <dbReference type="Proteomes" id="UP001600943"/>
    </source>
</evidence>
<feature type="transmembrane region" description="Helical" evidence="1">
    <location>
        <begin position="6"/>
        <end position="27"/>
    </location>
</feature>
<dbReference type="Proteomes" id="UP001600943">
    <property type="component" value="Unassembled WGS sequence"/>
</dbReference>
<evidence type="ECO:0008006" key="4">
    <source>
        <dbReference type="Google" id="ProtNLM"/>
    </source>
</evidence>
<comment type="caution">
    <text evidence="2">The sequence shown here is derived from an EMBL/GenBank/DDBJ whole genome shotgun (WGS) entry which is preliminary data.</text>
</comment>
<reference evidence="2 3" key="1">
    <citation type="submission" date="2024-04" db="EMBL/GenBank/DDBJ databases">
        <title>Defined microbial consortia suppress multidrug-resistant proinflammatory Enterobacteriaceae via ecological control.</title>
        <authorList>
            <person name="Furuichi M."/>
            <person name="Kawaguchi T."/>
            <person name="Pust M."/>
            <person name="Yasuma K."/>
            <person name="Plichta D."/>
            <person name="Hasegawa N."/>
            <person name="Ohya T."/>
            <person name="Bhattarai S."/>
            <person name="Sasajima S."/>
            <person name="Aoto Y."/>
            <person name="Tuganbaev T."/>
            <person name="Yaginuma M."/>
            <person name="Ueda M."/>
            <person name="Okahashi N."/>
            <person name="Amafuji K."/>
            <person name="Kiridooshi Y."/>
            <person name="Sugita K."/>
            <person name="Strazar M."/>
            <person name="Skelly A."/>
            <person name="Suda W."/>
            <person name="Hattori M."/>
            <person name="Nakamoto N."/>
            <person name="Caballero S."/>
            <person name="Norman J."/>
            <person name="Olle B."/>
            <person name="Tanoue T."/>
            <person name="Arita M."/>
            <person name="Bucci V."/>
            <person name="Atarashi K."/>
            <person name="Xavier R."/>
            <person name="Honda K."/>
        </authorList>
    </citation>
    <scope>NUCLEOTIDE SEQUENCE [LARGE SCALE GENOMIC DNA]</scope>
    <source>
        <strain evidence="3">k04-0078-D8-1</strain>
    </source>
</reference>
<keyword evidence="1" id="KW-0812">Transmembrane</keyword>
<sequence>MKNKKTLIWIALGTIAVFLFISFFGCGSDIKGIRHMRFGIDIKGGVEAVFEPVGITKKPTAKELESARNIIEERLDSRNILDREVTVEKQEGRILVRFPWKSDEKDFNPEEAIAELDLSLYSLCAPVRCHTECGKRHEAGYTVYRRRDPEIYMHRRCGYGKTQGDCISYLMKR</sequence>
<dbReference type="Gene3D" id="3.30.70.3400">
    <property type="match status" value="1"/>
</dbReference>
<dbReference type="EMBL" id="BAABYW010000001">
    <property type="protein sequence ID" value="GAA6408760.1"/>
    <property type="molecule type" value="Genomic_DNA"/>
</dbReference>
<evidence type="ECO:0000313" key="2">
    <source>
        <dbReference type="EMBL" id="GAA6408760.1"/>
    </source>
</evidence>
<keyword evidence="1" id="KW-1133">Transmembrane helix</keyword>
<proteinExistence type="predicted"/>
<name>A0ABQ0BBC9_9FIRM</name>
<dbReference type="PROSITE" id="PS51257">
    <property type="entry name" value="PROKAR_LIPOPROTEIN"/>
    <property type="match status" value="1"/>
</dbReference>
<accession>A0ABQ0BBC9</accession>